<evidence type="ECO:0008006" key="3">
    <source>
        <dbReference type="Google" id="ProtNLM"/>
    </source>
</evidence>
<dbReference type="STRING" id="1802315.A3F51_03515"/>
<protein>
    <recommendedName>
        <fullName evidence="3">Outer membrane protein beta-barrel domain-containing protein</fullName>
    </recommendedName>
</protein>
<accession>A0A1G2N384</accession>
<evidence type="ECO:0000313" key="1">
    <source>
        <dbReference type="EMBL" id="OHA29762.1"/>
    </source>
</evidence>
<dbReference type="Proteomes" id="UP000178089">
    <property type="component" value="Unassembled WGS sequence"/>
</dbReference>
<organism evidence="1 2">
    <name type="scientific">Candidatus Taylorbacteria bacterium RIFCSPHIGHO2_12_FULL_45_16</name>
    <dbReference type="NCBI Taxonomy" id="1802315"/>
    <lineage>
        <taxon>Bacteria</taxon>
        <taxon>Candidatus Tayloriibacteriota</taxon>
    </lineage>
</organism>
<dbReference type="AlphaFoldDB" id="A0A1G2N384"/>
<evidence type="ECO:0000313" key="2">
    <source>
        <dbReference type="Proteomes" id="UP000178089"/>
    </source>
</evidence>
<comment type="caution">
    <text evidence="1">The sequence shown here is derived from an EMBL/GenBank/DDBJ whole genome shotgun (WGS) entry which is preliminary data.</text>
</comment>
<reference evidence="1 2" key="1">
    <citation type="journal article" date="2016" name="Nat. Commun.">
        <title>Thousands of microbial genomes shed light on interconnected biogeochemical processes in an aquifer system.</title>
        <authorList>
            <person name="Anantharaman K."/>
            <person name="Brown C.T."/>
            <person name="Hug L.A."/>
            <person name="Sharon I."/>
            <person name="Castelle C.J."/>
            <person name="Probst A.J."/>
            <person name="Thomas B.C."/>
            <person name="Singh A."/>
            <person name="Wilkins M.J."/>
            <person name="Karaoz U."/>
            <person name="Brodie E.L."/>
            <person name="Williams K.H."/>
            <person name="Hubbard S.S."/>
            <person name="Banfield J.F."/>
        </authorList>
    </citation>
    <scope>NUCLEOTIDE SEQUENCE [LARGE SCALE GENOMIC DNA]</scope>
</reference>
<name>A0A1G2N384_9BACT</name>
<proteinExistence type="predicted"/>
<gene>
    <name evidence="1" type="ORF">A3F51_03515</name>
</gene>
<sequence>MFLGAIGIQSAEKPDDSLAFQLRIPIHLQFTGLHTNSLGSFGIAAWTIFSDVTEEDNNTANFNVIGSLWQYGERGSWLEVMGGYKRTEDGFNDPALDIRLFDRTVPKVNIAAEIAYFPREERRRLYTWLAMDIPISLRKYQARIGLESENIVSCSGRRDSLGIGPRLVLPLPFVSKISPALSSSLTTTYQYRNDRDFVRCYLGLTYKFGKK</sequence>
<dbReference type="EMBL" id="MHRT01000001">
    <property type="protein sequence ID" value="OHA29762.1"/>
    <property type="molecule type" value="Genomic_DNA"/>
</dbReference>